<keyword evidence="5 7" id="KW-0443">Lipid metabolism</keyword>
<dbReference type="HAMAP" id="MF_00523">
    <property type="entry name" value="LpxD"/>
    <property type="match status" value="1"/>
</dbReference>
<comment type="caution">
    <text evidence="7">Lacks conserved residue(s) required for the propagation of feature annotation.</text>
</comment>
<dbReference type="InterPro" id="IPR007691">
    <property type="entry name" value="LpxD"/>
</dbReference>
<dbReference type="NCBIfam" id="NF002060">
    <property type="entry name" value="PRK00892.1"/>
    <property type="match status" value="1"/>
</dbReference>
<dbReference type="Gene3D" id="3.40.1390.10">
    <property type="entry name" value="MurE/MurF, N-terminal domain"/>
    <property type="match status" value="1"/>
</dbReference>
<keyword evidence="3 7" id="KW-0808">Transferase</keyword>
<evidence type="ECO:0000256" key="2">
    <source>
        <dbReference type="ARBA" id="ARBA00022556"/>
    </source>
</evidence>
<dbReference type="InterPro" id="IPR018357">
    <property type="entry name" value="Hexapep_transf_CS"/>
</dbReference>
<organism evidence="9 10">
    <name type="scientific">Methylocapsa polymorpha</name>
    <dbReference type="NCBI Taxonomy" id="3080828"/>
    <lineage>
        <taxon>Bacteria</taxon>
        <taxon>Pseudomonadati</taxon>
        <taxon>Pseudomonadota</taxon>
        <taxon>Alphaproteobacteria</taxon>
        <taxon>Hyphomicrobiales</taxon>
        <taxon>Beijerinckiaceae</taxon>
        <taxon>Methylocapsa</taxon>
    </lineage>
</organism>
<dbReference type="Proteomes" id="UP001626536">
    <property type="component" value="Chromosome"/>
</dbReference>
<dbReference type="InterPro" id="IPR001451">
    <property type="entry name" value="Hexapep"/>
</dbReference>
<dbReference type="GO" id="GO:0103118">
    <property type="term" value="F:UDP-3-O-[(3R)-3-hydroxyacyl]-glucosamine N-acyltransferase activity"/>
    <property type="evidence" value="ECO:0007669"/>
    <property type="project" value="UniProtKB-EC"/>
</dbReference>
<keyword evidence="6 7" id="KW-0012">Acyltransferase</keyword>
<keyword evidence="2 7" id="KW-0441">Lipid A biosynthesis</keyword>
<dbReference type="InterPro" id="IPR011004">
    <property type="entry name" value="Trimer_LpxA-like_sf"/>
</dbReference>
<reference evidence="9 10" key="1">
    <citation type="submission" date="2023-10" db="EMBL/GenBank/DDBJ databases">
        <title>Novel methanotroph of the genus Methylocapsa from a subarctic wetland.</title>
        <authorList>
            <person name="Belova S.E."/>
            <person name="Oshkin I.Y."/>
            <person name="Miroshnikov K."/>
            <person name="Dedysh S.N."/>
        </authorList>
    </citation>
    <scope>NUCLEOTIDE SEQUENCE [LARGE SCALE GENOMIC DNA]</scope>
    <source>
        <strain evidence="9 10">RX1</strain>
    </source>
</reference>
<dbReference type="CDD" id="cd03352">
    <property type="entry name" value="LbH_LpxD"/>
    <property type="match status" value="1"/>
</dbReference>
<evidence type="ECO:0000256" key="6">
    <source>
        <dbReference type="ARBA" id="ARBA00023315"/>
    </source>
</evidence>
<dbReference type="Gene3D" id="2.160.10.10">
    <property type="entry name" value="Hexapeptide repeat proteins"/>
    <property type="match status" value="1"/>
</dbReference>
<dbReference type="PANTHER" id="PTHR43378:SF2">
    <property type="entry name" value="UDP-3-O-ACYLGLUCOSAMINE N-ACYLTRANSFERASE 1, MITOCHONDRIAL-RELATED"/>
    <property type="match status" value="1"/>
</dbReference>
<comment type="function">
    <text evidence="7">Catalyzes the N-acylation of UDP-3-O-acylglucosamine using 3-hydroxyacyl-ACP as the acyl donor. Is involved in the biosynthesis of lipid A, a phosphorylated glycolipid that anchors the lipopolysaccharide to the outer membrane of the cell.</text>
</comment>
<evidence type="ECO:0000256" key="3">
    <source>
        <dbReference type="ARBA" id="ARBA00022679"/>
    </source>
</evidence>
<keyword evidence="4 7" id="KW-0677">Repeat</keyword>
<evidence type="ECO:0000259" key="8">
    <source>
        <dbReference type="Pfam" id="PF04613"/>
    </source>
</evidence>
<evidence type="ECO:0000256" key="1">
    <source>
        <dbReference type="ARBA" id="ARBA00022516"/>
    </source>
</evidence>
<protein>
    <recommendedName>
        <fullName evidence="7">UDP-3-O-acylglucosamine N-acyltransferase</fullName>
        <ecNumber evidence="7">2.3.1.191</ecNumber>
    </recommendedName>
</protein>
<evidence type="ECO:0000256" key="5">
    <source>
        <dbReference type="ARBA" id="ARBA00023098"/>
    </source>
</evidence>
<evidence type="ECO:0000313" key="10">
    <source>
        <dbReference type="Proteomes" id="UP001626536"/>
    </source>
</evidence>
<dbReference type="PANTHER" id="PTHR43378">
    <property type="entry name" value="UDP-3-O-ACYLGLUCOSAMINE N-ACYLTRANSFERASE"/>
    <property type="match status" value="1"/>
</dbReference>
<dbReference type="EC" id="2.3.1.191" evidence="7"/>
<keyword evidence="10" id="KW-1185">Reference proteome</keyword>
<comment type="subunit">
    <text evidence="7">Homotrimer.</text>
</comment>
<comment type="catalytic activity">
    <reaction evidence="7">
        <text>a UDP-3-O-[(3R)-3-hydroxyacyl]-alpha-D-glucosamine + a (3R)-hydroxyacyl-[ACP] = a UDP-2-N,3-O-bis[(3R)-3-hydroxyacyl]-alpha-D-glucosamine + holo-[ACP] + H(+)</text>
        <dbReference type="Rhea" id="RHEA:53836"/>
        <dbReference type="Rhea" id="RHEA-COMP:9685"/>
        <dbReference type="Rhea" id="RHEA-COMP:9945"/>
        <dbReference type="ChEBI" id="CHEBI:15378"/>
        <dbReference type="ChEBI" id="CHEBI:64479"/>
        <dbReference type="ChEBI" id="CHEBI:78827"/>
        <dbReference type="ChEBI" id="CHEBI:137740"/>
        <dbReference type="ChEBI" id="CHEBI:137748"/>
        <dbReference type="EC" id="2.3.1.191"/>
    </reaction>
</comment>
<evidence type="ECO:0000256" key="4">
    <source>
        <dbReference type="ARBA" id="ARBA00022737"/>
    </source>
</evidence>
<keyword evidence="1 7" id="KW-0444">Lipid biosynthesis</keyword>
<gene>
    <name evidence="7 9" type="primary">lpxD</name>
    <name evidence="9" type="ORF">RZS28_05395</name>
</gene>
<comment type="pathway">
    <text evidence="7">Bacterial outer membrane biogenesis; LPS lipid A biosynthesis.</text>
</comment>
<feature type="domain" description="UDP-3-O-[3-hydroxymyristoyl] glucosamine N-acyltransferase non-repeat region" evidence="8">
    <location>
        <begin position="36"/>
        <end position="100"/>
    </location>
</feature>
<dbReference type="Pfam" id="PF04613">
    <property type="entry name" value="LpxD"/>
    <property type="match status" value="1"/>
</dbReference>
<dbReference type="SUPFAM" id="SSF51161">
    <property type="entry name" value="Trimeric LpxA-like enzymes"/>
    <property type="match status" value="1"/>
</dbReference>
<accession>A0ABZ0HV79</accession>
<sequence length="357" mass="37519">MTNPVFFWRELRPSLADIVAFTGARVAEDADLSSLIGGAAPLDEAEPGELAFVDHPRNSDLLETTRATACFVTPRDAARVPKSAVALVTDDPVRAFALALSRIFPSATRPASLFAAAGVNPGASIHPEARLEPGVIVDPGVVIGPRAEIGAGSIIAANSVIGPDVRIGRDCSIGAQVTISHALVGNRVVVLPGVRIGQAGLGLEDFGSHANWRRPPRTPQIGRVIIQDDAEIGANSTIDRGGTRDTVIGEGAYVGNLAQIACDVTIGRYCVIFAQVSVEASTKLGDFVVVDRQAALAGRLRIGAGARISAQSAVVSDVPERAHFGGSPARPLRQWLRGLATLDWLTRAKPHLRARRD</sequence>
<name>A0ABZ0HV79_9HYPH</name>
<dbReference type="RefSeq" id="WP_407340310.1">
    <property type="nucleotide sequence ID" value="NZ_CP136862.1"/>
</dbReference>
<dbReference type="InterPro" id="IPR020573">
    <property type="entry name" value="UDP_GlcNAc_AcTrfase_non-rep"/>
</dbReference>
<dbReference type="Pfam" id="PF00132">
    <property type="entry name" value="Hexapep"/>
    <property type="match status" value="2"/>
</dbReference>
<dbReference type="EMBL" id="CP136862">
    <property type="protein sequence ID" value="WOJ90725.1"/>
    <property type="molecule type" value="Genomic_DNA"/>
</dbReference>
<comment type="similarity">
    <text evidence="7">Belongs to the transferase hexapeptide repeat family. LpxD subfamily.</text>
</comment>
<evidence type="ECO:0000313" key="9">
    <source>
        <dbReference type="EMBL" id="WOJ90725.1"/>
    </source>
</evidence>
<proteinExistence type="inferred from homology"/>
<dbReference type="NCBIfam" id="TIGR01853">
    <property type="entry name" value="lipid_A_lpxD"/>
    <property type="match status" value="1"/>
</dbReference>
<evidence type="ECO:0000256" key="7">
    <source>
        <dbReference type="HAMAP-Rule" id="MF_00523"/>
    </source>
</evidence>
<dbReference type="PROSITE" id="PS00101">
    <property type="entry name" value="HEXAPEP_TRANSFERASES"/>
    <property type="match status" value="1"/>
</dbReference>